<keyword evidence="2" id="KW-1185">Reference proteome</keyword>
<dbReference type="Pfam" id="PF19503">
    <property type="entry name" value="DUF6037"/>
    <property type="match status" value="1"/>
</dbReference>
<evidence type="ECO:0000313" key="1">
    <source>
        <dbReference type="EMBL" id="QBQ64538.1"/>
    </source>
</evidence>
<gene>
    <name evidence="1" type="ORF">EXH44_10055</name>
</gene>
<accession>A0A4P7CHK2</accession>
<protein>
    <submittedName>
        <fullName evidence="1">Uncharacterized protein</fullName>
    </submittedName>
</protein>
<proteinExistence type="predicted"/>
<sequence length="183" mass="21310">MIYMANLEILYNDMSNHNIDVQIYNIVSGAIGFNVCFSINENPFILALTSRTETPEFFKFSVNQYFEIQDSLDNPTYRRLAALLNQGGFQTFYPNTFFNNINEQTPIQSANRPNNQDILAIRQDITEQRDRPYFNTWRHHQNSGHHVTDENKAKTLALLGREAYEYSCRNNASSVWSVEPINR</sequence>
<name>A0A4P7CHK2_9PAST</name>
<dbReference type="AlphaFoldDB" id="A0A4P7CHK2"/>
<dbReference type="KEGG" id="aio:EXH44_10055"/>
<organism evidence="1 2">
    <name type="scientific">Actinobacillus indolicus</name>
    <dbReference type="NCBI Taxonomy" id="51049"/>
    <lineage>
        <taxon>Bacteria</taxon>
        <taxon>Pseudomonadati</taxon>
        <taxon>Pseudomonadota</taxon>
        <taxon>Gammaproteobacteria</taxon>
        <taxon>Pasteurellales</taxon>
        <taxon>Pasteurellaceae</taxon>
        <taxon>Actinobacillus</taxon>
    </lineage>
</organism>
<dbReference type="InterPro" id="IPR046100">
    <property type="entry name" value="DUF6037"/>
</dbReference>
<dbReference type="EMBL" id="CP038145">
    <property type="protein sequence ID" value="QBQ64538.1"/>
    <property type="molecule type" value="Genomic_DNA"/>
</dbReference>
<reference evidence="1 2" key="1">
    <citation type="submission" date="2019-03" db="EMBL/GenBank/DDBJ databases">
        <authorList>
            <person name="Che Y."/>
            <person name="Zhou L."/>
        </authorList>
    </citation>
    <scope>NUCLEOTIDE SEQUENCE [LARGE SCALE GENOMIC DNA]</scope>
    <source>
        <strain evidence="1 2">AIFJ1607</strain>
    </source>
</reference>
<dbReference type="Proteomes" id="UP000294444">
    <property type="component" value="Chromosome"/>
</dbReference>
<dbReference type="RefSeq" id="WP_162857364.1">
    <property type="nucleotide sequence ID" value="NZ_CP038145.1"/>
</dbReference>
<evidence type="ECO:0000313" key="2">
    <source>
        <dbReference type="Proteomes" id="UP000294444"/>
    </source>
</evidence>